<dbReference type="Gene3D" id="2.30.130.10">
    <property type="entry name" value="PUA domain"/>
    <property type="match status" value="1"/>
</dbReference>
<feature type="domain" description="RlmI-like PUA" evidence="9">
    <location>
        <begin position="6"/>
        <end position="72"/>
    </location>
</feature>
<keyword evidence="11" id="KW-1185">Reference proteome</keyword>
<dbReference type="PROSITE" id="PS50890">
    <property type="entry name" value="PUA"/>
    <property type="match status" value="1"/>
</dbReference>
<keyword evidence="3" id="KW-0698">rRNA processing</keyword>
<dbReference type="Pfam" id="PF10672">
    <property type="entry name" value="Methyltrans_SAM"/>
    <property type="match status" value="1"/>
</dbReference>
<name>A0ABV2BZ75_9GAMM</name>
<keyword evidence="6" id="KW-0949">S-adenosyl-L-methionine</keyword>
<dbReference type="InterPro" id="IPR029063">
    <property type="entry name" value="SAM-dependent_MTases_sf"/>
</dbReference>
<comment type="subcellular location">
    <subcellularLocation>
        <location evidence="1">Cytoplasm</location>
    </subcellularLocation>
</comment>
<evidence type="ECO:0000259" key="9">
    <source>
        <dbReference type="Pfam" id="PF17785"/>
    </source>
</evidence>
<evidence type="ECO:0000256" key="4">
    <source>
        <dbReference type="ARBA" id="ARBA00022603"/>
    </source>
</evidence>
<feature type="domain" description="S-adenosylmethionine-dependent methyltransferase" evidence="8">
    <location>
        <begin position="176"/>
        <end position="338"/>
    </location>
</feature>
<organism evidence="10 11">
    <name type="scientific">Aliikangiella maris</name>
    <dbReference type="NCBI Taxonomy" id="3162458"/>
    <lineage>
        <taxon>Bacteria</taxon>
        <taxon>Pseudomonadati</taxon>
        <taxon>Pseudomonadota</taxon>
        <taxon>Gammaproteobacteria</taxon>
        <taxon>Oceanospirillales</taxon>
        <taxon>Pleioneaceae</taxon>
        <taxon>Aliikangiella</taxon>
    </lineage>
</organism>
<accession>A0ABV2BZ75</accession>
<evidence type="ECO:0000256" key="5">
    <source>
        <dbReference type="ARBA" id="ARBA00022679"/>
    </source>
</evidence>
<dbReference type="InterPro" id="IPR041532">
    <property type="entry name" value="RlmI-like_PUA"/>
</dbReference>
<keyword evidence="2" id="KW-0963">Cytoplasm</keyword>
<dbReference type="CDD" id="cd11572">
    <property type="entry name" value="RlmI_M_like"/>
    <property type="match status" value="1"/>
</dbReference>
<dbReference type="InterPro" id="IPR036974">
    <property type="entry name" value="PUA_sf"/>
</dbReference>
<evidence type="ECO:0000313" key="11">
    <source>
        <dbReference type="Proteomes" id="UP001548189"/>
    </source>
</evidence>
<dbReference type="RefSeq" id="WP_353897434.1">
    <property type="nucleotide sequence ID" value="NZ_JBEVCJ010000029.1"/>
</dbReference>
<dbReference type="EC" id="2.1.1.-" evidence="10"/>
<evidence type="ECO:0000256" key="2">
    <source>
        <dbReference type="ARBA" id="ARBA00022490"/>
    </source>
</evidence>
<comment type="caution">
    <text evidence="10">The sequence shown here is derived from an EMBL/GenBank/DDBJ whole genome shotgun (WGS) entry which is preliminary data.</text>
</comment>
<dbReference type="EMBL" id="JBEVCJ010000029">
    <property type="protein sequence ID" value="MET1256852.1"/>
    <property type="molecule type" value="Genomic_DNA"/>
</dbReference>
<evidence type="ECO:0000256" key="7">
    <source>
        <dbReference type="ARBA" id="ARBA00038091"/>
    </source>
</evidence>
<dbReference type="SUPFAM" id="SSF88697">
    <property type="entry name" value="PUA domain-like"/>
    <property type="match status" value="1"/>
</dbReference>
<dbReference type="GO" id="GO:0008168">
    <property type="term" value="F:methyltransferase activity"/>
    <property type="evidence" value="ECO:0007669"/>
    <property type="project" value="UniProtKB-KW"/>
</dbReference>
<dbReference type="CDD" id="cd02440">
    <property type="entry name" value="AdoMet_MTases"/>
    <property type="match status" value="1"/>
</dbReference>
<sequence length="398" mass="44943">MPLQSLRLKKNEEKRLKNGHLWIYSNEVDTQQTPLKQFSIGELVNVEASTGKYLGTAYINPNNLLCGRLINRNPQIAIDRSFFVHRLNIALSLRQRLFTQPFYRAVYGESDGLPGLIVDRFGEHLAIQITTAGMELLKSAIIDALLKVFSPTSILIRNDTRARQAENLSDVVEQAHGITPQTLTITENNTQFIIHPFSGQKTGWFFDHRVSRQQIARYTEGKRVLDVFSYIGAFGLQMANHGASEVWCIDVSGKALDELQVNAQHNKVADKVTCIEGDAFSAMTELKQQNEKFDLVIVDPPAFIKKRKDHRAGLKAYQKINEAAMRLLSKDGILLSASCSMHLKTSELQDCLRAGSRHLDKTLQIIEQCHQGPDHPIHPAIEETRYIKGFISRVLTNR</sequence>
<evidence type="ECO:0000313" key="10">
    <source>
        <dbReference type="EMBL" id="MET1256852.1"/>
    </source>
</evidence>
<evidence type="ECO:0000256" key="3">
    <source>
        <dbReference type="ARBA" id="ARBA00022552"/>
    </source>
</evidence>
<reference evidence="10 11" key="1">
    <citation type="submission" date="2024-06" db="EMBL/GenBank/DDBJ databases">
        <authorList>
            <person name="Li F."/>
        </authorList>
    </citation>
    <scope>NUCLEOTIDE SEQUENCE [LARGE SCALE GENOMIC DNA]</scope>
    <source>
        <strain evidence="10 11">GXAS 311</strain>
    </source>
</reference>
<dbReference type="GO" id="GO:0032259">
    <property type="term" value="P:methylation"/>
    <property type="evidence" value="ECO:0007669"/>
    <property type="project" value="UniProtKB-KW"/>
</dbReference>
<dbReference type="Gene3D" id="3.30.750.80">
    <property type="entry name" value="RNA methyltransferase domain (HRMD) like"/>
    <property type="match status" value="1"/>
</dbReference>
<proteinExistence type="inferred from homology"/>
<dbReference type="InterPro" id="IPR015947">
    <property type="entry name" value="PUA-like_sf"/>
</dbReference>
<evidence type="ECO:0000256" key="6">
    <source>
        <dbReference type="ARBA" id="ARBA00022691"/>
    </source>
</evidence>
<protein>
    <submittedName>
        <fullName evidence="10">Class I SAM-dependent rRNA methyltransferase</fullName>
        <ecNumber evidence="10">2.1.1.-</ecNumber>
    </submittedName>
</protein>
<dbReference type="CDD" id="cd21153">
    <property type="entry name" value="PUA_RlmI"/>
    <property type="match status" value="1"/>
</dbReference>
<keyword evidence="4 10" id="KW-0489">Methyltransferase</keyword>
<evidence type="ECO:0000259" key="8">
    <source>
        <dbReference type="Pfam" id="PF10672"/>
    </source>
</evidence>
<dbReference type="PANTHER" id="PTHR42873">
    <property type="entry name" value="RIBOSOMAL RNA LARGE SUBUNIT METHYLTRANSFERASE"/>
    <property type="match status" value="1"/>
</dbReference>
<dbReference type="Proteomes" id="UP001548189">
    <property type="component" value="Unassembled WGS sequence"/>
</dbReference>
<dbReference type="InterPro" id="IPR019614">
    <property type="entry name" value="SAM-dep_methyl-trfase"/>
</dbReference>
<keyword evidence="5 10" id="KW-0808">Transferase</keyword>
<comment type="similarity">
    <text evidence="7">Belongs to the methyltransferase superfamily. RlmI family.</text>
</comment>
<dbReference type="Pfam" id="PF17785">
    <property type="entry name" value="PUA_3"/>
    <property type="match status" value="1"/>
</dbReference>
<gene>
    <name evidence="10" type="ORF">ABVT43_17045</name>
</gene>
<evidence type="ECO:0000256" key="1">
    <source>
        <dbReference type="ARBA" id="ARBA00004496"/>
    </source>
</evidence>
<dbReference type="SUPFAM" id="SSF53335">
    <property type="entry name" value="S-adenosyl-L-methionine-dependent methyltransferases"/>
    <property type="match status" value="1"/>
</dbReference>
<dbReference type="Gene3D" id="3.40.50.150">
    <property type="entry name" value="Vaccinia Virus protein VP39"/>
    <property type="match status" value="1"/>
</dbReference>
<dbReference type="PANTHER" id="PTHR42873:SF1">
    <property type="entry name" value="S-ADENOSYLMETHIONINE-DEPENDENT METHYLTRANSFERASE DOMAIN-CONTAINING PROTEIN"/>
    <property type="match status" value="1"/>
</dbReference>